<reference evidence="1 2" key="1">
    <citation type="journal article" date="2017" name="Nat. Commun.">
        <title>Genome assembly with in vitro proximity ligation data and whole-genome triplication in lettuce.</title>
        <authorList>
            <person name="Reyes-Chin-Wo S."/>
            <person name="Wang Z."/>
            <person name="Yang X."/>
            <person name="Kozik A."/>
            <person name="Arikit S."/>
            <person name="Song C."/>
            <person name="Xia L."/>
            <person name="Froenicke L."/>
            <person name="Lavelle D.O."/>
            <person name="Truco M.J."/>
            <person name="Xia R."/>
            <person name="Zhu S."/>
            <person name="Xu C."/>
            <person name="Xu H."/>
            <person name="Xu X."/>
            <person name="Cox K."/>
            <person name="Korf I."/>
            <person name="Meyers B.C."/>
            <person name="Michelmore R.W."/>
        </authorList>
    </citation>
    <scope>NUCLEOTIDE SEQUENCE [LARGE SCALE GENOMIC DNA]</scope>
    <source>
        <strain evidence="2">cv. Salinas</strain>
        <tissue evidence="1">Seedlings</tissue>
    </source>
</reference>
<keyword evidence="2" id="KW-1185">Reference proteome</keyword>
<organism evidence="1 2">
    <name type="scientific">Lactuca sativa</name>
    <name type="common">Garden lettuce</name>
    <dbReference type="NCBI Taxonomy" id="4236"/>
    <lineage>
        <taxon>Eukaryota</taxon>
        <taxon>Viridiplantae</taxon>
        <taxon>Streptophyta</taxon>
        <taxon>Embryophyta</taxon>
        <taxon>Tracheophyta</taxon>
        <taxon>Spermatophyta</taxon>
        <taxon>Magnoliopsida</taxon>
        <taxon>eudicotyledons</taxon>
        <taxon>Gunneridae</taxon>
        <taxon>Pentapetalae</taxon>
        <taxon>asterids</taxon>
        <taxon>campanulids</taxon>
        <taxon>Asterales</taxon>
        <taxon>Asteraceae</taxon>
        <taxon>Cichorioideae</taxon>
        <taxon>Cichorieae</taxon>
        <taxon>Lactucinae</taxon>
        <taxon>Lactuca</taxon>
    </lineage>
</organism>
<comment type="caution">
    <text evidence="1">The sequence shown here is derived from an EMBL/GenBank/DDBJ whole genome shotgun (WGS) entry which is preliminary data.</text>
</comment>
<proteinExistence type="predicted"/>
<evidence type="ECO:0000313" key="1">
    <source>
        <dbReference type="EMBL" id="KAJ0199005.1"/>
    </source>
</evidence>
<accession>A0A9R1V6B1</accession>
<name>A0A9R1V6B1_LACSA</name>
<evidence type="ECO:0000313" key="2">
    <source>
        <dbReference type="Proteomes" id="UP000235145"/>
    </source>
</evidence>
<protein>
    <submittedName>
        <fullName evidence="1">Uncharacterized protein</fullName>
    </submittedName>
</protein>
<sequence>MVLGQQFNPTQQSQSHLFQTTSKGVQVRLSNHKLFRAKSTSIKTCAGRLQKQYDILRDYVLALHSFNPDRSMKLQFDSEPN</sequence>
<dbReference type="Proteomes" id="UP000235145">
    <property type="component" value="Unassembled WGS sequence"/>
</dbReference>
<gene>
    <name evidence="1" type="ORF">LSAT_V11C600337140</name>
</gene>
<dbReference type="AlphaFoldDB" id="A0A9R1V6B1"/>
<dbReference type="EMBL" id="NBSK02000006">
    <property type="protein sequence ID" value="KAJ0199005.1"/>
    <property type="molecule type" value="Genomic_DNA"/>
</dbReference>